<reference evidence="5 6" key="1">
    <citation type="submission" date="2015-07" db="EMBL/GenBank/DDBJ databases">
        <title>The genome of Eufriesea mexicana.</title>
        <authorList>
            <person name="Pan H."/>
            <person name="Kapheim K."/>
        </authorList>
    </citation>
    <scope>NUCLEOTIDE SEQUENCE [LARGE SCALE GENOMIC DNA]</scope>
    <source>
        <strain evidence="5">0111107269</strain>
        <tissue evidence="5">Whole body</tissue>
    </source>
</reference>
<protein>
    <submittedName>
        <fullName evidence="5">Spermine synthase</fullName>
    </submittedName>
</protein>
<dbReference type="InterPro" id="IPR037163">
    <property type="entry name" value="Spermidine_synt_N_sf"/>
</dbReference>
<dbReference type="Gene3D" id="3.40.50.150">
    <property type="entry name" value="Vaccinia Virus protein VP39"/>
    <property type="match status" value="1"/>
</dbReference>
<dbReference type="Pfam" id="PF01564">
    <property type="entry name" value="Spermine_synth"/>
    <property type="match status" value="1"/>
</dbReference>
<dbReference type="GO" id="GO:0006597">
    <property type="term" value="P:spermine biosynthetic process"/>
    <property type="evidence" value="ECO:0007669"/>
    <property type="project" value="InterPro"/>
</dbReference>
<sequence>MVAHTVLLDFTIPSNVIVDVEKCSNLKLAIANVLQEHFDSLKPLIESSIDGSFLVLYTGPKDSLITVRGYTEGLITINIEYYKRDEEEALFSFELARELETTLQAAVASTRSHSLAPIKRGGPFERYFPTADDRLLEYDIDKLIFEARSPYQKVQIVHSKSLGNLLVLDELQNISEADLIYTETLMQRGKENYTGKEIVILGGGDGGLLWELLKEKPKFVTMLEIDDVVIKACSQHMRSICGNCLDKRKGENYEIIVGDCAKTLVHMIEEGRQFDYVFGDLTDIPISPTAHGDAWDFIRLILNSSMKVLKSTGKYMTHGNGASCPQSLEMYEEVLSQLCVPVTFTKDSAFVPSFFEDWVFYQVSLK</sequence>
<dbReference type="PANTHER" id="PTHR46315">
    <property type="entry name" value="SPERMINE SYNTHASE"/>
    <property type="match status" value="1"/>
</dbReference>
<dbReference type="EMBL" id="KQ766607">
    <property type="protein sequence ID" value="OAD53629.1"/>
    <property type="molecule type" value="Genomic_DNA"/>
</dbReference>
<dbReference type="PANTHER" id="PTHR46315:SF1">
    <property type="entry name" value="SPERMINE SYNTHASE"/>
    <property type="match status" value="1"/>
</dbReference>
<dbReference type="InterPro" id="IPR035246">
    <property type="entry name" value="Spermidine_synt_N"/>
</dbReference>
<dbReference type="InterPro" id="IPR015576">
    <property type="entry name" value="Spermine_synthase_animal"/>
</dbReference>
<evidence type="ECO:0000256" key="3">
    <source>
        <dbReference type="PROSITE-ProRule" id="PRU00354"/>
    </source>
</evidence>
<keyword evidence="6" id="KW-1185">Reference proteome</keyword>
<feature type="active site" description="Proton acceptor" evidence="3">
    <location>
        <position position="280"/>
    </location>
</feature>
<dbReference type="GO" id="GO:0016768">
    <property type="term" value="F:spermine synthase activity"/>
    <property type="evidence" value="ECO:0007669"/>
    <property type="project" value="InterPro"/>
</dbReference>
<evidence type="ECO:0000256" key="2">
    <source>
        <dbReference type="ARBA" id="ARBA00022679"/>
    </source>
</evidence>
<dbReference type="InterPro" id="IPR030373">
    <property type="entry name" value="PABS_CS"/>
</dbReference>
<name>A0A310SHG3_9HYME</name>
<dbReference type="PROSITE" id="PS01330">
    <property type="entry name" value="PABS_1"/>
    <property type="match status" value="1"/>
</dbReference>
<feature type="domain" description="PABS" evidence="4">
    <location>
        <begin position="121"/>
        <end position="365"/>
    </location>
</feature>
<dbReference type="CDD" id="cd02440">
    <property type="entry name" value="AdoMet_MTases"/>
    <property type="match status" value="1"/>
</dbReference>
<dbReference type="InterPro" id="IPR030374">
    <property type="entry name" value="PABS"/>
</dbReference>
<keyword evidence="2 3" id="KW-0808">Transferase</keyword>
<organism evidence="5 6">
    <name type="scientific">Eufriesea mexicana</name>
    <dbReference type="NCBI Taxonomy" id="516756"/>
    <lineage>
        <taxon>Eukaryota</taxon>
        <taxon>Metazoa</taxon>
        <taxon>Ecdysozoa</taxon>
        <taxon>Arthropoda</taxon>
        <taxon>Hexapoda</taxon>
        <taxon>Insecta</taxon>
        <taxon>Pterygota</taxon>
        <taxon>Neoptera</taxon>
        <taxon>Endopterygota</taxon>
        <taxon>Hymenoptera</taxon>
        <taxon>Apocrita</taxon>
        <taxon>Aculeata</taxon>
        <taxon>Apoidea</taxon>
        <taxon>Anthophila</taxon>
        <taxon>Apidae</taxon>
        <taxon>Eufriesea</taxon>
    </lineage>
</organism>
<keyword evidence="3" id="KW-0620">Polyamine biosynthesis</keyword>
<comment type="similarity">
    <text evidence="1">Belongs to the spermidine/spermine synthase family.</text>
</comment>
<dbReference type="Pfam" id="PF17284">
    <property type="entry name" value="Spermine_synt_N"/>
    <property type="match status" value="1"/>
</dbReference>
<gene>
    <name evidence="5" type="ORF">WN48_09620</name>
</gene>
<dbReference type="PROSITE" id="PS51006">
    <property type="entry name" value="PABS_2"/>
    <property type="match status" value="1"/>
</dbReference>
<dbReference type="Proteomes" id="UP000250275">
    <property type="component" value="Unassembled WGS sequence"/>
</dbReference>
<dbReference type="FunFam" id="3.40.50.150:FF:000197">
    <property type="entry name" value="spermine synthase isoform X2"/>
    <property type="match status" value="1"/>
</dbReference>
<accession>A0A310SHG3</accession>
<evidence type="ECO:0000313" key="6">
    <source>
        <dbReference type="Proteomes" id="UP000250275"/>
    </source>
</evidence>
<dbReference type="Gene3D" id="2.30.140.10">
    <property type="entry name" value="Spermidine synthase, tetramerisation domain"/>
    <property type="match status" value="1"/>
</dbReference>
<proteinExistence type="inferred from homology"/>
<evidence type="ECO:0000313" key="5">
    <source>
        <dbReference type="EMBL" id="OAD53629.1"/>
    </source>
</evidence>
<dbReference type="SUPFAM" id="SSF53335">
    <property type="entry name" value="S-adenosyl-L-methionine-dependent methyltransferases"/>
    <property type="match status" value="1"/>
</dbReference>
<dbReference type="InterPro" id="IPR029063">
    <property type="entry name" value="SAM-dependent_MTases_sf"/>
</dbReference>
<dbReference type="AlphaFoldDB" id="A0A310SHG3"/>
<evidence type="ECO:0000259" key="4">
    <source>
        <dbReference type="PROSITE" id="PS51006"/>
    </source>
</evidence>
<dbReference type="OrthoDB" id="5953636at2759"/>
<evidence type="ECO:0000256" key="1">
    <source>
        <dbReference type="ARBA" id="ARBA00007867"/>
    </source>
</evidence>